<gene>
    <name evidence="1" type="ORF">SAMN05878438_2872</name>
</gene>
<dbReference type="SUPFAM" id="SSF143011">
    <property type="entry name" value="RelE-like"/>
    <property type="match status" value="1"/>
</dbReference>
<accession>A0A1N6DMR1</accession>
<dbReference type="Gene3D" id="3.30.2310.20">
    <property type="entry name" value="RelE-like"/>
    <property type="match status" value="1"/>
</dbReference>
<reference evidence="1 2" key="1">
    <citation type="submission" date="2016-11" db="EMBL/GenBank/DDBJ databases">
        <authorList>
            <person name="Jaros S."/>
            <person name="Januszkiewicz K."/>
            <person name="Wedrychowicz H."/>
        </authorList>
    </citation>
    <scope>NUCLEOTIDE SEQUENCE [LARGE SCALE GENOMIC DNA]</scope>
    <source>
        <strain evidence="1 2">ACAM 239</strain>
    </source>
</reference>
<evidence type="ECO:0000313" key="1">
    <source>
        <dbReference type="EMBL" id="SIN72099.1"/>
    </source>
</evidence>
<evidence type="ECO:0000313" key="2">
    <source>
        <dbReference type="Proteomes" id="UP000185024"/>
    </source>
</evidence>
<organism evidence="1 2">
    <name type="scientific">Vreelandella aquamarina</name>
    <dbReference type="NCBI Taxonomy" id="77097"/>
    <lineage>
        <taxon>Bacteria</taxon>
        <taxon>Pseudomonadati</taxon>
        <taxon>Pseudomonadota</taxon>
        <taxon>Gammaproteobacteria</taxon>
        <taxon>Oceanospirillales</taxon>
        <taxon>Halomonadaceae</taxon>
        <taxon>Vreelandella</taxon>
    </lineage>
</organism>
<dbReference type="AlphaFoldDB" id="A0A1N6DMR1"/>
<sequence length="55" mass="6357">MPRPESKRIQGKIKAYAEDPESQRNNMKALKGSKYIRLRVGDWRVIIDERGGVSQ</sequence>
<dbReference type="Proteomes" id="UP000185024">
    <property type="component" value="Unassembled WGS sequence"/>
</dbReference>
<dbReference type="InterPro" id="IPR035093">
    <property type="entry name" value="RelE/ParE_toxin_dom_sf"/>
</dbReference>
<proteinExistence type="predicted"/>
<dbReference type="EMBL" id="FSQX01000001">
    <property type="protein sequence ID" value="SIN72099.1"/>
    <property type="molecule type" value="Genomic_DNA"/>
</dbReference>
<evidence type="ECO:0008006" key="3">
    <source>
        <dbReference type="Google" id="ProtNLM"/>
    </source>
</evidence>
<name>A0A1N6DMR1_9GAMM</name>
<protein>
    <recommendedName>
        <fullName evidence="3">Cytotoxic translational repressor of toxin-antitoxin stability system</fullName>
    </recommendedName>
</protein>